<reference evidence="5 6" key="1">
    <citation type="journal article" date="2019" name="Plant Biotechnol. J.">
        <title>The red bayberry genome and genetic basis of sex determination.</title>
        <authorList>
            <person name="Jia H.M."/>
            <person name="Jia H.J."/>
            <person name="Cai Q.L."/>
            <person name="Wang Y."/>
            <person name="Zhao H.B."/>
            <person name="Yang W.F."/>
            <person name="Wang G.Y."/>
            <person name="Li Y.H."/>
            <person name="Zhan D.L."/>
            <person name="Shen Y.T."/>
            <person name="Niu Q.F."/>
            <person name="Chang L."/>
            <person name="Qiu J."/>
            <person name="Zhao L."/>
            <person name="Xie H.B."/>
            <person name="Fu W.Y."/>
            <person name="Jin J."/>
            <person name="Li X.W."/>
            <person name="Jiao Y."/>
            <person name="Zhou C.C."/>
            <person name="Tu T."/>
            <person name="Chai C.Y."/>
            <person name="Gao J.L."/>
            <person name="Fan L.J."/>
            <person name="van de Weg E."/>
            <person name="Wang J.Y."/>
            <person name="Gao Z.S."/>
        </authorList>
    </citation>
    <scope>NUCLEOTIDE SEQUENCE [LARGE SCALE GENOMIC DNA]</scope>
    <source>
        <tissue evidence="5">Leaves</tissue>
    </source>
</reference>
<dbReference type="OrthoDB" id="45365at2759"/>
<proteinExistence type="predicted"/>
<keyword evidence="3" id="KW-1133">Transmembrane helix</keyword>
<evidence type="ECO:0000256" key="1">
    <source>
        <dbReference type="ARBA" id="ARBA00022441"/>
    </source>
</evidence>
<organism evidence="5 6">
    <name type="scientific">Morella rubra</name>
    <name type="common">Chinese bayberry</name>
    <dbReference type="NCBI Taxonomy" id="262757"/>
    <lineage>
        <taxon>Eukaryota</taxon>
        <taxon>Viridiplantae</taxon>
        <taxon>Streptophyta</taxon>
        <taxon>Embryophyta</taxon>
        <taxon>Tracheophyta</taxon>
        <taxon>Spermatophyta</taxon>
        <taxon>Magnoliopsida</taxon>
        <taxon>eudicotyledons</taxon>
        <taxon>Gunneridae</taxon>
        <taxon>Pentapetalae</taxon>
        <taxon>rosids</taxon>
        <taxon>fabids</taxon>
        <taxon>Fagales</taxon>
        <taxon>Myricaceae</taxon>
        <taxon>Morella</taxon>
    </lineage>
</organism>
<accession>A0A6A1VLE2</accession>
<dbReference type="EMBL" id="RXIC02000023">
    <property type="protein sequence ID" value="KAB1213719.1"/>
    <property type="molecule type" value="Genomic_DNA"/>
</dbReference>
<keyword evidence="2" id="KW-0677">Repeat</keyword>
<comment type="caution">
    <text evidence="5">The sequence shown here is derived from an EMBL/GenBank/DDBJ whole genome shotgun (WGS) entry which is preliminary data.</text>
</comment>
<keyword evidence="6" id="KW-1185">Reference proteome</keyword>
<dbReference type="InterPro" id="IPR001810">
    <property type="entry name" value="F-box_dom"/>
</dbReference>
<keyword evidence="1" id="KW-0880">Kelch repeat</keyword>
<feature type="transmembrane region" description="Helical" evidence="3">
    <location>
        <begin position="21"/>
        <end position="41"/>
    </location>
</feature>
<evidence type="ECO:0000256" key="3">
    <source>
        <dbReference type="SAM" id="Phobius"/>
    </source>
</evidence>
<feature type="domain" description="F-box" evidence="4">
    <location>
        <begin position="94"/>
        <end position="131"/>
    </location>
</feature>
<evidence type="ECO:0000256" key="2">
    <source>
        <dbReference type="ARBA" id="ARBA00022737"/>
    </source>
</evidence>
<evidence type="ECO:0000259" key="4">
    <source>
        <dbReference type="Pfam" id="PF00646"/>
    </source>
</evidence>
<protein>
    <recommendedName>
        <fullName evidence="4">F-box domain-containing protein</fullName>
    </recommendedName>
</protein>
<dbReference type="Gene3D" id="2.120.10.80">
    <property type="entry name" value="Kelch-type beta propeller"/>
    <property type="match status" value="1"/>
</dbReference>
<gene>
    <name evidence="5" type="ORF">CJ030_MR5G004862</name>
</gene>
<keyword evidence="3" id="KW-0472">Membrane</keyword>
<name>A0A6A1VLE2_9ROSI</name>
<evidence type="ECO:0000313" key="5">
    <source>
        <dbReference type="EMBL" id="KAB1213719.1"/>
    </source>
</evidence>
<dbReference type="PANTHER" id="PTHR46344:SF28">
    <property type="entry name" value="F-BOX DOMAIN-CONTAINING PROTEIN"/>
    <property type="match status" value="1"/>
</dbReference>
<dbReference type="Proteomes" id="UP000516437">
    <property type="component" value="Chromosome 5"/>
</dbReference>
<dbReference type="SMART" id="SM00612">
    <property type="entry name" value="Kelch"/>
    <property type="match status" value="2"/>
</dbReference>
<dbReference type="InterPro" id="IPR006652">
    <property type="entry name" value="Kelch_1"/>
</dbReference>
<sequence length="474" mass="53247">MSKLNVIPRHMHSCDFRNESPSYWFAIVYHLSLTLLPAPLLHGFSKRALAYELPRNRFPGDSTFCHMAGHFLGIFHGLMSSHSNMEPVNQSIIPGLPDDLALRCLAKISHGHHGLLQTVSKRWRDLIHSPDYACFKARQGWCGDWLFVLTEGSSDEWVAYDPQADRWHPLPKILTGHGDCKHVGFSCVSVGSRFLVIGGSYLLLDPAFPNQRPFVTDAVVQFDPYKKQWTSIASMQTPRSHFACSVISGKVYVAGGRNLSSTRGLALAEVYDPLTDKSCRWEELPPMPNPQMDCLGLSYKGKFYILSDQVGLPDQTTSEVFSPFDRRWCTVEDIWPFSRAMHFAVQVMGDGRVFTVVDWGESLIKTRDTEKGEWYTVGSVPPVFLPDHSRPMEAFGYGFAALRDEIYILGGKVLKWEESGAGRFDIVKLGLARVCDPSVMPLRWKETRPMCRCACGTIIGCASMEEKSSFSSMS</sequence>
<dbReference type="SUPFAM" id="SSF81383">
    <property type="entry name" value="F-box domain"/>
    <property type="match status" value="1"/>
</dbReference>
<dbReference type="CDD" id="cd22152">
    <property type="entry name" value="F-box_AtAFR-like"/>
    <property type="match status" value="1"/>
</dbReference>
<dbReference type="InterPro" id="IPR015915">
    <property type="entry name" value="Kelch-typ_b-propeller"/>
</dbReference>
<evidence type="ECO:0000313" key="6">
    <source>
        <dbReference type="Proteomes" id="UP000516437"/>
    </source>
</evidence>
<dbReference type="AlphaFoldDB" id="A0A6A1VLE2"/>
<dbReference type="Pfam" id="PF01344">
    <property type="entry name" value="Kelch_1"/>
    <property type="match status" value="1"/>
</dbReference>
<dbReference type="SUPFAM" id="SSF117281">
    <property type="entry name" value="Kelch motif"/>
    <property type="match status" value="1"/>
</dbReference>
<dbReference type="InterPro" id="IPR036047">
    <property type="entry name" value="F-box-like_dom_sf"/>
</dbReference>
<dbReference type="PANTHER" id="PTHR46344">
    <property type="entry name" value="OS02G0202900 PROTEIN"/>
    <property type="match status" value="1"/>
</dbReference>
<dbReference type="Pfam" id="PF00646">
    <property type="entry name" value="F-box"/>
    <property type="match status" value="1"/>
</dbReference>
<keyword evidence="3" id="KW-0812">Transmembrane</keyword>